<keyword evidence="1" id="KW-0472">Membrane</keyword>
<proteinExistence type="predicted"/>
<comment type="caution">
    <text evidence="2">The sequence shown here is derived from an EMBL/GenBank/DDBJ whole genome shotgun (WGS) entry which is preliminary data.</text>
</comment>
<feature type="transmembrane region" description="Helical" evidence="1">
    <location>
        <begin position="33"/>
        <end position="55"/>
    </location>
</feature>
<feature type="transmembrane region" description="Helical" evidence="1">
    <location>
        <begin position="9"/>
        <end position="27"/>
    </location>
</feature>
<organism evidence="2">
    <name type="scientific">Picea glauca</name>
    <name type="common">White spruce</name>
    <name type="synonym">Pinus glauca</name>
    <dbReference type="NCBI Taxonomy" id="3330"/>
    <lineage>
        <taxon>Eukaryota</taxon>
        <taxon>Viridiplantae</taxon>
        <taxon>Streptophyta</taxon>
        <taxon>Embryophyta</taxon>
        <taxon>Tracheophyta</taxon>
        <taxon>Spermatophyta</taxon>
        <taxon>Pinopsida</taxon>
        <taxon>Pinidae</taxon>
        <taxon>Conifers I</taxon>
        <taxon>Pinales</taxon>
        <taxon>Pinaceae</taxon>
        <taxon>Picea</taxon>
    </lineage>
</organism>
<protein>
    <submittedName>
        <fullName evidence="2">Uncharacterized protein</fullName>
    </submittedName>
</protein>
<dbReference type="EMBL" id="LKAM01000011">
    <property type="protein sequence ID" value="KUM46438.1"/>
    <property type="molecule type" value="Genomic_DNA"/>
</dbReference>
<evidence type="ECO:0000256" key="1">
    <source>
        <dbReference type="SAM" id="Phobius"/>
    </source>
</evidence>
<geneLocation type="mitochondrion" evidence="2"/>
<keyword evidence="2" id="KW-0496">Mitochondrion</keyword>
<gene>
    <name evidence="2" type="ORF">ABT39_MTgene1539</name>
</gene>
<keyword evidence="1" id="KW-1133">Transmembrane helix</keyword>
<accession>A0A101LWH3</accession>
<name>A0A101LWH3_PICGL</name>
<reference evidence="2" key="1">
    <citation type="journal article" date="2015" name="Genome Biol. Evol.">
        <title>Organellar Genomes of White Spruce (Picea glauca): Assembly and Annotation.</title>
        <authorList>
            <person name="Jackman S.D."/>
            <person name="Warren R.L."/>
            <person name="Gibb E.A."/>
            <person name="Vandervalk B.P."/>
            <person name="Mohamadi H."/>
            <person name="Chu J."/>
            <person name="Raymond A."/>
            <person name="Pleasance S."/>
            <person name="Coope R."/>
            <person name="Wildung M.R."/>
            <person name="Ritland C.E."/>
            <person name="Bousquet J."/>
            <person name="Jones S.J."/>
            <person name="Bohlmann J."/>
            <person name="Birol I."/>
        </authorList>
    </citation>
    <scope>NUCLEOTIDE SEQUENCE [LARGE SCALE GENOMIC DNA]</scope>
    <source>
        <tissue evidence="2">Flushing bud</tissue>
    </source>
</reference>
<dbReference type="AlphaFoldDB" id="A0A101LWH3"/>
<keyword evidence="1" id="KW-0812">Transmembrane</keyword>
<sequence>MKNMSNLDLYLYSLFVYTHSQVFYYSYWKVNYFFVLSFYFSIYLCYPALYTSFYVY</sequence>
<evidence type="ECO:0000313" key="2">
    <source>
        <dbReference type="EMBL" id="KUM46438.1"/>
    </source>
</evidence>